<dbReference type="InterPro" id="IPR010977">
    <property type="entry name" value="Aromatic_deC"/>
</dbReference>
<dbReference type="Pfam" id="PF00282">
    <property type="entry name" value="Pyridoxal_deC"/>
    <property type="match status" value="1"/>
</dbReference>
<keyword evidence="3" id="KW-0210">Decarboxylase</keyword>
<evidence type="ECO:0000256" key="1">
    <source>
        <dbReference type="ARBA" id="ARBA00001933"/>
    </source>
</evidence>
<dbReference type="InterPro" id="IPR015424">
    <property type="entry name" value="PyrdxlP-dep_Trfase"/>
</dbReference>
<dbReference type="PROSITE" id="PS00392">
    <property type="entry name" value="DDC_GAD_HDC_YDC"/>
    <property type="match status" value="1"/>
</dbReference>
<keyword evidence="9" id="KW-1185">Reference proteome</keyword>
<organism evidence="8 9">
    <name type="scientific">Rhodohalobacter mucosus</name>
    <dbReference type="NCBI Taxonomy" id="2079485"/>
    <lineage>
        <taxon>Bacteria</taxon>
        <taxon>Pseudomonadati</taxon>
        <taxon>Balneolota</taxon>
        <taxon>Balneolia</taxon>
        <taxon>Balneolales</taxon>
        <taxon>Balneolaceae</taxon>
        <taxon>Rhodohalobacter</taxon>
    </lineage>
</organism>
<dbReference type="GO" id="GO:0019752">
    <property type="term" value="P:carboxylic acid metabolic process"/>
    <property type="evidence" value="ECO:0007669"/>
    <property type="project" value="InterPro"/>
</dbReference>
<evidence type="ECO:0000256" key="6">
    <source>
        <dbReference type="PIRSR" id="PIRSR602129-50"/>
    </source>
</evidence>
<dbReference type="Gene3D" id="1.20.1340.10">
    <property type="entry name" value="dopa decarboxylase, N-terminal domain"/>
    <property type="match status" value="1"/>
</dbReference>
<evidence type="ECO:0000313" key="9">
    <source>
        <dbReference type="Proteomes" id="UP000245533"/>
    </source>
</evidence>
<dbReference type="GO" id="GO:0030170">
    <property type="term" value="F:pyridoxal phosphate binding"/>
    <property type="evidence" value="ECO:0007669"/>
    <property type="project" value="InterPro"/>
</dbReference>
<evidence type="ECO:0000256" key="7">
    <source>
        <dbReference type="RuleBase" id="RU000382"/>
    </source>
</evidence>
<dbReference type="InterPro" id="IPR015422">
    <property type="entry name" value="PyrdxlP-dep_Trfase_small"/>
</dbReference>
<dbReference type="SUPFAM" id="SSF53383">
    <property type="entry name" value="PLP-dependent transferases"/>
    <property type="match status" value="1"/>
</dbReference>
<evidence type="ECO:0000256" key="4">
    <source>
        <dbReference type="ARBA" id="ARBA00022898"/>
    </source>
</evidence>
<dbReference type="Proteomes" id="UP000245533">
    <property type="component" value="Unassembled WGS sequence"/>
</dbReference>
<evidence type="ECO:0000313" key="8">
    <source>
        <dbReference type="EMBL" id="PWN05542.1"/>
    </source>
</evidence>
<dbReference type="GO" id="GO:0006520">
    <property type="term" value="P:amino acid metabolic process"/>
    <property type="evidence" value="ECO:0007669"/>
    <property type="project" value="InterPro"/>
</dbReference>
<proteinExistence type="inferred from homology"/>
<dbReference type="InterPro" id="IPR021115">
    <property type="entry name" value="Pyridoxal-P_BS"/>
</dbReference>
<dbReference type="EMBL" id="QGGB01000009">
    <property type="protein sequence ID" value="PWN05542.1"/>
    <property type="molecule type" value="Genomic_DNA"/>
</dbReference>
<protein>
    <submittedName>
        <fullName evidence="8">Pyridoxal-dependent decarboxylase</fullName>
    </submittedName>
</protein>
<dbReference type="Gene3D" id="3.40.640.10">
    <property type="entry name" value="Type I PLP-dependent aspartate aminotransferase-like (Major domain)"/>
    <property type="match status" value="1"/>
</dbReference>
<dbReference type="Gene3D" id="3.90.1150.10">
    <property type="entry name" value="Aspartate Aminotransferase, domain 1"/>
    <property type="match status" value="1"/>
</dbReference>
<feature type="modified residue" description="N6-(pyridoxal phosphate)lysine" evidence="6">
    <location>
        <position position="301"/>
    </location>
</feature>
<dbReference type="AlphaFoldDB" id="A0A316TTF0"/>
<dbReference type="PANTHER" id="PTHR11999:SF70">
    <property type="entry name" value="MIP05841P"/>
    <property type="match status" value="1"/>
</dbReference>
<dbReference type="OrthoDB" id="9803665at2"/>
<dbReference type="PRINTS" id="PR00800">
    <property type="entry name" value="YHDCRBOXLASE"/>
</dbReference>
<dbReference type="GO" id="GO:0016831">
    <property type="term" value="F:carboxy-lyase activity"/>
    <property type="evidence" value="ECO:0007669"/>
    <property type="project" value="UniProtKB-KW"/>
</dbReference>
<dbReference type="InterPro" id="IPR015421">
    <property type="entry name" value="PyrdxlP-dep_Trfase_major"/>
</dbReference>
<gene>
    <name evidence="8" type="ORF">DDZ15_13125</name>
</gene>
<evidence type="ECO:0000256" key="2">
    <source>
        <dbReference type="ARBA" id="ARBA00009533"/>
    </source>
</evidence>
<evidence type="ECO:0000256" key="3">
    <source>
        <dbReference type="ARBA" id="ARBA00022793"/>
    </source>
</evidence>
<name>A0A316TTF0_9BACT</name>
<evidence type="ECO:0000256" key="5">
    <source>
        <dbReference type="ARBA" id="ARBA00023239"/>
    </source>
</evidence>
<sequence length="485" mass="54185">MAEKNLDFTPEQLEVYIRHAGKVIRELYSEKLERRVFPGMEPDKVMGLFREQLPEEGFDISDLLEKVRTDVVGAATMNIGPHYYGYITGGGNQVAILAEMLSAALNQNNLKWHSSPVSTELEKLVIRWVSQFIGYPDSAAGAILDGGSTANFNCLAVARKNMMPDHMSRKGLSGMPPMTVYVSAEGHSSFDKAADMLGIGLDNLRKIPVDDRFRIRTDLLKKQVDDDLSKGFRPICIIGIAGTTNSGAVDDLTELAEIAKDYGIWYHVDAAYGGPAAALDSVGYLFEGMEMADSVVINPHKWLYVPFEAACILVKEPEKLRKTFSLIPDYLRSNEDGGGRTDLMEYQLPLTKSFKALKVWMTLKAYGAKRLRDTIQGDIENAGYLARLVQDSDDFEQMAPVPLSITCFRYRPEGMNDEDAELMNRKLAHAIEQDGRIFLTATKISGKTALRTCFINPRTTKKDVEWILEVIRDVEADVMQQSSRK</sequence>
<keyword evidence="5 7" id="KW-0456">Lyase</keyword>
<reference evidence="8 9" key="1">
    <citation type="submission" date="2018-05" db="EMBL/GenBank/DDBJ databases">
        <title>Rhodohalobacter halophilus gen. nov., sp. nov., a moderately halophilic member of the family Balneolaceae.</title>
        <authorList>
            <person name="Liu Z.-W."/>
        </authorList>
    </citation>
    <scope>NUCLEOTIDE SEQUENCE [LARGE SCALE GENOMIC DNA]</scope>
    <source>
        <strain evidence="8 9">8A47</strain>
    </source>
</reference>
<dbReference type="InterPro" id="IPR002129">
    <property type="entry name" value="PyrdxlP-dep_de-COase"/>
</dbReference>
<comment type="cofactor">
    <cofactor evidence="1 6 7">
        <name>pyridoxal 5'-phosphate</name>
        <dbReference type="ChEBI" id="CHEBI:597326"/>
    </cofactor>
</comment>
<keyword evidence="4 6" id="KW-0663">Pyridoxal phosphate</keyword>
<accession>A0A316TTF0</accession>
<dbReference type="RefSeq" id="WP_109647570.1">
    <property type="nucleotide sequence ID" value="NZ_QGGB01000009.1"/>
</dbReference>
<comment type="caution">
    <text evidence="8">The sequence shown here is derived from an EMBL/GenBank/DDBJ whole genome shotgun (WGS) entry which is preliminary data.</text>
</comment>
<dbReference type="PANTHER" id="PTHR11999">
    <property type="entry name" value="GROUP II PYRIDOXAL-5-PHOSPHATE DECARBOXYLASE"/>
    <property type="match status" value="1"/>
</dbReference>
<comment type="similarity">
    <text evidence="2 7">Belongs to the group II decarboxylase family.</text>
</comment>